<feature type="domain" description="Peptidase S8/S53" evidence="8">
    <location>
        <begin position="152"/>
        <end position="382"/>
    </location>
</feature>
<dbReference type="InterPro" id="IPR023828">
    <property type="entry name" value="Peptidase_S8_Ser-AS"/>
</dbReference>
<dbReference type="InterPro" id="IPR022398">
    <property type="entry name" value="Peptidase_S8_His-AS"/>
</dbReference>
<dbReference type="SUPFAM" id="SSF54897">
    <property type="entry name" value="Protease propeptides/inhibitors"/>
    <property type="match status" value="1"/>
</dbReference>
<feature type="chain" id="PRO_5047196301" evidence="7">
    <location>
        <begin position="21"/>
        <end position="399"/>
    </location>
</feature>
<dbReference type="Gene3D" id="3.40.50.200">
    <property type="entry name" value="Peptidase S8/S53 domain"/>
    <property type="match status" value="1"/>
</dbReference>
<evidence type="ECO:0000256" key="5">
    <source>
        <dbReference type="PROSITE-ProRule" id="PRU01240"/>
    </source>
</evidence>
<dbReference type="PROSITE" id="PS00136">
    <property type="entry name" value="SUBTILASE_ASP"/>
    <property type="match status" value="1"/>
</dbReference>
<evidence type="ECO:0000256" key="7">
    <source>
        <dbReference type="SAM" id="SignalP"/>
    </source>
</evidence>
<sequence>MKNRLKLSMLLVATSAVVVAAGPLPTTARPAAAEPGQPYLAPLHRSAAPLNDRYIVSIDAAFDASKLLNRAGVKPLFTYTSVLSGFAAELSAAQLRTVRTTPGVTAVEQDSEIKALETGAANSRVPASTWGLDRIDQQSLPLDGRYDTRSTGKGVTAYVIDTGIDFEHEQFGGRAKPGYDAIGDGREGKDCQGHGTHVSGTVAGRTYGVAPEADLVSVRVLDCQGKGTWSGILAGFDWVADNAKQPAVLNGSLGGPKSTAVNSAATALSRRGVLPILAAGNDAEDACSVSPASAKGVVTVGATDRTDQQSGFSNHGKCLSLFAPGTAIESAKLGGGTTTLNGTSMASPHVAGVAALYKAEHPDATADELADWLGGSATQNKLSAVSEGSPNRLLFTDGL</sequence>
<keyword evidence="2 5" id="KW-0645">Protease</keyword>
<dbReference type="PROSITE" id="PS51892">
    <property type="entry name" value="SUBTILASE"/>
    <property type="match status" value="1"/>
</dbReference>
<evidence type="ECO:0000256" key="1">
    <source>
        <dbReference type="ARBA" id="ARBA00011073"/>
    </source>
</evidence>
<evidence type="ECO:0000259" key="9">
    <source>
        <dbReference type="Pfam" id="PF05922"/>
    </source>
</evidence>
<gene>
    <name evidence="10" type="ORF">OG442_38670</name>
</gene>
<dbReference type="EMBL" id="CP109495">
    <property type="protein sequence ID" value="WUX56993.1"/>
    <property type="molecule type" value="Genomic_DNA"/>
</dbReference>
<evidence type="ECO:0000313" key="10">
    <source>
        <dbReference type="EMBL" id="WUX56993.1"/>
    </source>
</evidence>
<keyword evidence="7" id="KW-0732">Signal</keyword>
<dbReference type="Gene3D" id="3.30.70.80">
    <property type="entry name" value="Peptidase S8 propeptide/proteinase inhibitor I9"/>
    <property type="match status" value="1"/>
</dbReference>
<evidence type="ECO:0000256" key="4">
    <source>
        <dbReference type="ARBA" id="ARBA00022825"/>
    </source>
</evidence>
<dbReference type="PRINTS" id="PR00723">
    <property type="entry name" value="SUBTILISIN"/>
</dbReference>
<keyword evidence="3 5" id="KW-0378">Hydrolase</keyword>
<dbReference type="InterPro" id="IPR034193">
    <property type="entry name" value="PCSK9_ProteinaseK-like"/>
</dbReference>
<dbReference type="RefSeq" id="WP_329081974.1">
    <property type="nucleotide sequence ID" value="NZ_CP109495.1"/>
</dbReference>
<evidence type="ECO:0000256" key="3">
    <source>
        <dbReference type="ARBA" id="ARBA00022801"/>
    </source>
</evidence>
<keyword evidence="11" id="KW-1185">Reference proteome</keyword>
<feature type="signal peptide" evidence="7">
    <location>
        <begin position="1"/>
        <end position="20"/>
    </location>
</feature>
<feature type="active site" description="Charge relay system" evidence="5">
    <location>
        <position position="161"/>
    </location>
</feature>
<evidence type="ECO:0000256" key="6">
    <source>
        <dbReference type="RuleBase" id="RU003355"/>
    </source>
</evidence>
<evidence type="ECO:0000259" key="8">
    <source>
        <dbReference type="Pfam" id="PF00082"/>
    </source>
</evidence>
<reference evidence="10" key="1">
    <citation type="submission" date="2022-10" db="EMBL/GenBank/DDBJ databases">
        <title>The complete genomes of actinobacterial strains from the NBC collection.</title>
        <authorList>
            <person name="Joergensen T.S."/>
            <person name="Alvarez Arevalo M."/>
            <person name="Sterndorff E.B."/>
            <person name="Faurdal D."/>
            <person name="Vuksanovic O."/>
            <person name="Mourched A.-S."/>
            <person name="Charusanti P."/>
            <person name="Shaw S."/>
            <person name="Blin K."/>
            <person name="Weber T."/>
        </authorList>
    </citation>
    <scope>NUCLEOTIDE SEQUENCE</scope>
    <source>
        <strain evidence="10">NBC_01432</strain>
    </source>
</reference>
<comment type="similarity">
    <text evidence="1 5 6">Belongs to the peptidase S8 family.</text>
</comment>
<organism evidence="10 11">
    <name type="scientific">Streptomyces niveus</name>
    <name type="common">Streptomyces spheroides</name>
    <dbReference type="NCBI Taxonomy" id="193462"/>
    <lineage>
        <taxon>Bacteria</taxon>
        <taxon>Bacillati</taxon>
        <taxon>Actinomycetota</taxon>
        <taxon>Actinomycetes</taxon>
        <taxon>Kitasatosporales</taxon>
        <taxon>Streptomycetaceae</taxon>
        <taxon>Streptomyces</taxon>
    </lineage>
</organism>
<dbReference type="PROSITE" id="PS00138">
    <property type="entry name" value="SUBTILASE_SER"/>
    <property type="match status" value="1"/>
</dbReference>
<feature type="active site" description="Charge relay system" evidence="5">
    <location>
        <position position="194"/>
    </location>
</feature>
<dbReference type="SUPFAM" id="SSF52743">
    <property type="entry name" value="Subtilisin-like"/>
    <property type="match status" value="1"/>
</dbReference>
<evidence type="ECO:0000256" key="2">
    <source>
        <dbReference type="ARBA" id="ARBA00022670"/>
    </source>
</evidence>
<dbReference type="InterPro" id="IPR015500">
    <property type="entry name" value="Peptidase_S8_subtilisin-rel"/>
</dbReference>
<feature type="active site" description="Charge relay system" evidence="5">
    <location>
        <position position="344"/>
    </location>
</feature>
<dbReference type="InterPro" id="IPR000209">
    <property type="entry name" value="Peptidase_S8/S53_dom"/>
</dbReference>
<dbReference type="CDD" id="cd04077">
    <property type="entry name" value="Peptidases_S8_PCSK9_ProteinaseK_like"/>
    <property type="match status" value="1"/>
</dbReference>
<dbReference type="InterPro" id="IPR023827">
    <property type="entry name" value="Peptidase_S8_Asp-AS"/>
</dbReference>
<dbReference type="InterPro" id="IPR036852">
    <property type="entry name" value="Peptidase_S8/S53_dom_sf"/>
</dbReference>
<dbReference type="InterPro" id="IPR037045">
    <property type="entry name" value="S8pro/Inhibitor_I9_sf"/>
</dbReference>
<evidence type="ECO:0000313" key="11">
    <source>
        <dbReference type="Proteomes" id="UP001432209"/>
    </source>
</evidence>
<dbReference type="PANTHER" id="PTHR43806">
    <property type="entry name" value="PEPTIDASE S8"/>
    <property type="match status" value="1"/>
</dbReference>
<dbReference type="PROSITE" id="PS00137">
    <property type="entry name" value="SUBTILASE_HIS"/>
    <property type="match status" value="1"/>
</dbReference>
<dbReference type="Pfam" id="PF05922">
    <property type="entry name" value="Inhibitor_I9"/>
    <property type="match status" value="1"/>
</dbReference>
<name>A0ABZ2AHU0_STRNV</name>
<keyword evidence="4 5" id="KW-0720">Serine protease</keyword>
<accession>A0ABZ2AHU0</accession>
<proteinExistence type="inferred from homology"/>
<protein>
    <submittedName>
        <fullName evidence="10">S8 family peptidase</fullName>
    </submittedName>
</protein>
<dbReference type="InterPro" id="IPR050131">
    <property type="entry name" value="Peptidase_S8_subtilisin-like"/>
</dbReference>
<dbReference type="Pfam" id="PF00082">
    <property type="entry name" value="Peptidase_S8"/>
    <property type="match status" value="1"/>
</dbReference>
<dbReference type="InterPro" id="IPR010259">
    <property type="entry name" value="S8pro/Inhibitor_I9"/>
</dbReference>
<dbReference type="Proteomes" id="UP001432209">
    <property type="component" value="Chromosome"/>
</dbReference>
<feature type="domain" description="Inhibitor I9" evidence="9">
    <location>
        <begin position="71"/>
        <end position="114"/>
    </location>
</feature>
<dbReference type="PANTHER" id="PTHR43806:SF11">
    <property type="entry name" value="CEREVISIN-RELATED"/>
    <property type="match status" value="1"/>
</dbReference>